<name>A0A6J1S4L1_FRAOC</name>
<dbReference type="Proteomes" id="UP000504606">
    <property type="component" value="Unplaced"/>
</dbReference>
<dbReference type="GeneID" id="113203574"/>
<dbReference type="KEGG" id="foc:113203574"/>
<proteinExistence type="predicted"/>
<sequence>MPLVMATEGERKKRLPVAGSTCSHVLDKATKSLGLPDLPYKLYVDSKGDLEGSLIDDDELLNELAAFYSNSGKHLSVILLQSNEEWRSSENNGATSSDIVLNRTISESSDSSGYGTCASPSSLLEVNMDIPATPPRTPSRTYPAIASAPFEDIFGPVLEHMKKDPPPKNLPLVKRSAIREAQKLVASHIVKKVKDFRRGVCEQYATTVFNSSNGKFHCIFSRYVNGIFCSDGLQDFINHIYNAVNYSKGTENTVKRGHRRSRRSDEEIDNPDCPDTPQKQARRITEDSYGCENFNPPLPANETCESQELKRLALLQSDDLNSGYVVCLFQKTYPTQRSEIINCSSLKKLIDVFERWPCLKSSELLIHHASLLFKKDVQLLWSEQLDKMSLDIVKYFTTYCERESMRQDSRPKNLVTKLLNILSSKDQAIENTRSQLPNTISVFPLLIAYMREETNFFYQLVQTDTPDAVEKAAEPANGNPILVVQGHSLFDLNAKFFVVLLNNQIIKASSCLEGILLLFLSFFIFGFKYTEGIQNSLEFIQRFLFLINPPTGDKRMKKRSTGVVPGRVFKLSEDIRAFTSPWTIPNPNPDE</sequence>
<evidence type="ECO:0000256" key="1">
    <source>
        <dbReference type="SAM" id="MobiDB-lite"/>
    </source>
</evidence>
<accession>A0A6J1S4L1</accession>
<evidence type="ECO:0000313" key="3">
    <source>
        <dbReference type="RefSeq" id="XP_026274125.1"/>
    </source>
</evidence>
<dbReference type="RefSeq" id="XP_026274125.1">
    <property type="nucleotide sequence ID" value="XM_026418340.2"/>
</dbReference>
<dbReference type="OrthoDB" id="7700249at2759"/>
<feature type="region of interest" description="Disordered" evidence="1">
    <location>
        <begin position="251"/>
        <end position="279"/>
    </location>
</feature>
<organism evidence="2 3">
    <name type="scientific">Frankliniella occidentalis</name>
    <name type="common">Western flower thrips</name>
    <name type="synonym">Euthrips occidentalis</name>
    <dbReference type="NCBI Taxonomy" id="133901"/>
    <lineage>
        <taxon>Eukaryota</taxon>
        <taxon>Metazoa</taxon>
        <taxon>Ecdysozoa</taxon>
        <taxon>Arthropoda</taxon>
        <taxon>Hexapoda</taxon>
        <taxon>Insecta</taxon>
        <taxon>Pterygota</taxon>
        <taxon>Neoptera</taxon>
        <taxon>Paraneoptera</taxon>
        <taxon>Thysanoptera</taxon>
        <taxon>Terebrantia</taxon>
        <taxon>Thripoidea</taxon>
        <taxon>Thripidae</taxon>
        <taxon>Frankliniella</taxon>
    </lineage>
</organism>
<reference evidence="3" key="1">
    <citation type="submission" date="2025-08" db="UniProtKB">
        <authorList>
            <consortium name="RefSeq"/>
        </authorList>
    </citation>
    <scope>IDENTIFICATION</scope>
    <source>
        <tissue evidence="3">Whole organism</tissue>
    </source>
</reference>
<dbReference type="PANTHER" id="PTHR31025">
    <property type="entry name" value="SI:CH211-196P9.1-RELATED"/>
    <property type="match status" value="1"/>
</dbReference>
<protein>
    <submittedName>
        <fullName evidence="3">Uncharacterized protein LOC113203574</fullName>
    </submittedName>
</protein>
<gene>
    <name evidence="3" type="primary">LOC113203574</name>
</gene>
<dbReference type="AlphaFoldDB" id="A0A6J1S4L1"/>
<evidence type="ECO:0000313" key="2">
    <source>
        <dbReference type="Proteomes" id="UP000504606"/>
    </source>
</evidence>
<keyword evidence="2" id="KW-1185">Reference proteome</keyword>
<dbReference type="PANTHER" id="PTHR31025:SF22">
    <property type="entry name" value="IP13529P"/>
    <property type="match status" value="1"/>
</dbReference>